<feature type="region of interest" description="Disordered" evidence="5">
    <location>
        <begin position="270"/>
        <end position="300"/>
    </location>
</feature>
<comment type="caution">
    <text evidence="3">Lacks conserved residue(s) required for the propagation of feature annotation.</text>
</comment>
<feature type="coiled-coil region" evidence="4">
    <location>
        <begin position="134"/>
        <end position="168"/>
    </location>
</feature>
<dbReference type="Proteomes" id="UP001180020">
    <property type="component" value="Unassembled WGS sequence"/>
</dbReference>
<evidence type="ECO:0000256" key="1">
    <source>
        <dbReference type="ARBA" id="ARBA00022701"/>
    </source>
</evidence>
<evidence type="ECO:0000256" key="4">
    <source>
        <dbReference type="SAM" id="Coils"/>
    </source>
</evidence>
<dbReference type="PANTHER" id="PTHR47972:SF9">
    <property type="entry name" value="KINESIN-LIKE PROTEIN KIN-14U"/>
    <property type="match status" value="1"/>
</dbReference>
<accession>A0AAV9EXG8</accession>
<dbReference type="PROSITE" id="PS50067">
    <property type="entry name" value="KINESIN_MOTOR_2"/>
    <property type="match status" value="1"/>
</dbReference>
<evidence type="ECO:0000256" key="5">
    <source>
        <dbReference type="SAM" id="MobiDB-lite"/>
    </source>
</evidence>
<organism evidence="7 8">
    <name type="scientific">Acorus calamus</name>
    <name type="common">Sweet flag</name>
    <dbReference type="NCBI Taxonomy" id="4465"/>
    <lineage>
        <taxon>Eukaryota</taxon>
        <taxon>Viridiplantae</taxon>
        <taxon>Streptophyta</taxon>
        <taxon>Embryophyta</taxon>
        <taxon>Tracheophyta</taxon>
        <taxon>Spermatophyta</taxon>
        <taxon>Magnoliopsida</taxon>
        <taxon>Liliopsida</taxon>
        <taxon>Acoraceae</taxon>
        <taxon>Acorus</taxon>
    </lineage>
</organism>
<keyword evidence="1" id="KW-0493">Microtubule</keyword>
<evidence type="ECO:0000313" key="8">
    <source>
        <dbReference type="Proteomes" id="UP001180020"/>
    </source>
</evidence>
<keyword evidence="8" id="KW-1185">Reference proteome</keyword>
<dbReference type="SMART" id="SM00129">
    <property type="entry name" value="KISc"/>
    <property type="match status" value="1"/>
</dbReference>
<comment type="caution">
    <text evidence="7">The sequence shown here is derived from an EMBL/GenBank/DDBJ whole genome shotgun (WGS) entry which is preliminary data.</text>
</comment>
<evidence type="ECO:0000259" key="6">
    <source>
        <dbReference type="PROSITE" id="PS50067"/>
    </source>
</evidence>
<name>A0AAV9EXG8_ACOCL</name>
<feature type="region of interest" description="Disordered" evidence="5">
    <location>
        <begin position="193"/>
        <end position="221"/>
    </location>
</feature>
<dbReference type="InterPro" id="IPR027417">
    <property type="entry name" value="P-loop_NTPase"/>
</dbReference>
<evidence type="ECO:0000256" key="2">
    <source>
        <dbReference type="ARBA" id="ARBA00023175"/>
    </source>
</evidence>
<dbReference type="PRINTS" id="PR00380">
    <property type="entry name" value="KINESINHEAVY"/>
</dbReference>
<feature type="compositionally biased region" description="Polar residues" evidence="5">
    <location>
        <begin position="270"/>
        <end position="283"/>
    </location>
</feature>
<keyword evidence="4" id="KW-0175">Coiled coil</keyword>
<evidence type="ECO:0000256" key="3">
    <source>
        <dbReference type="PROSITE-ProRule" id="PRU00283"/>
    </source>
</evidence>
<keyword evidence="2" id="KW-0505">Motor protein</keyword>
<dbReference type="AlphaFoldDB" id="A0AAV9EXG8"/>
<dbReference type="InterPro" id="IPR036961">
    <property type="entry name" value="Kinesin_motor_dom_sf"/>
</dbReference>
<dbReference type="EMBL" id="JAUJYO010000005">
    <property type="protein sequence ID" value="KAK1317892.1"/>
    <property type="molecule type" value="Genomic_DNA"/>
</dbReference>
<dbReference type="InterPro" id="IPR001752">
    <property type="entry name" value="Kinesin_motor_dom"/>
</dbReference>
<comment type="similarity">
    <text evidence="3">Belongs to the TRAFAC class myosin-kinesin ATPase superfamily. Kinesin family.</text>
</comment>
<protein>
    <submittedName>
        <fullName evidence="7">Kinesin-4</fullName>
    </submittedName>
</protein>
<gene>
    <name evidence="7" type="primary">ATK4</name>
    <name evidence="7" type="ORF">QJS10_CPA05g00522</name>
</gene>
<reference evidence="7" key="1">
    <citation type="journal article" date="2023" name="Nat. Commun.">
        <title>Diploid and tetraploid genomes of Acorus and the evolution of monocots.</title>
        <authorList>
            <person name="Ma L."/>
            <person name="Liu K.W."/>
            <person name="Li Z."/>
            <person name="Hsiao Y.Y."/>
            <person name="Qi Y."/>
            <person name="Fu T."/>
            <person name="Tang G.D."/>
            <person name="Zhang D."/>
            <person name="Sun W.H."/>
            <person name="Liu D.K."/>
            <person name="Li Y."/>
            <person name="Chen G.Z."/>
            <person name="Liu X.D."/>
            <person name="Liao X.Y."/>
            <person name="Jiang Y.T."/>
            <person name="Yu X."/>
            <person name="Hao Y."/>
            <person name="Huang J."/>
            <person name="Zhao X.W."/>
            <person name="Ke S."/>
            <person name="Chen Y.Y."/>
            <person name="Wu W.L."/>
            <person name="Hsu J.L."/>
            <person name="Lin Y.F."/>
            <person name="Huang M.D."/>
            <person name="Li C.Y."/>
            <person name="Huang L."/>
            <person name="Wang Z.W."/>
            <person name="Zhao X."/>
            <person name="Zhong W.Y."/>
            <person name="Peng D.H."/>
            <person name="Ahmad S."/>
            <person name="Lan S."/>
            <person name="Zhang J.S."/>
            <person name="Tsai W.C."/>
            <person name="Van de Peer Y."/>
            <person name="Liu Z.J."/>
        </authorList>
    </citation>
    <scope>NUCLEOTIDE SEQUENCE</scope>
    <source>
        <strain evidence="7">CP</strain>
    </source>
</reference>
<dbReference type="Pfam" id="PF00225">
    <property type="entry name" value="Kinesin"/>
    <property type="match status" value="1"/>
</dbReference>
<feature type="domain" description="Kinesin motor" evidence="6">
    <location>
        <begin position="1"/>
        <end position="123"/>
    </location>
</feature>
<dbReference type="InterPro" id="IPR027640">
    <property type="entry name" value="Kinesin-like_fam"/>
</dbReference>
<dbReference type="Gene3D" id="3.40.850.10">
    <property type="entry name" value="Kinesin motor domain"/>
    <property type="match status" value="1"/>
</dbReference>
<reference evidence="7" key="2">
    <citation type="submission" date="2023-06" db="EMBL/GenBank/DDBJ databases">
        <authorList>
            <person name="Ma L."/>
            <person name="Liu K.-W."/>
            <person name="Li Z."/>
            <person name="Hsiao Y.-Y."/>
            <person name="Qi Y."/>
            <person name="Fu T."/>
            <person name="Tang G."/>
            <person name="Zhang D."/>
            <person name="Sun W.-H."/>
            <person name="Liu D.-K."/>
            <person name="Li Y."/>
            <person name="Chen G.-Z."/>
            <person name="Liu X.-D."/>
            <person name="Liao X.-Y."/>
            <person name="Jiang Y.-T."/>
            <person name="Yu X."/>
            <person name="Hao Y."/>
            <person name="Huang J."/>
            <person name="Zhao X.-W."/>
            <person name="Ke S."/>
            <person name="Chen Y.-Y."/>
            <person name="Wu W.-L."/>
            <person name="Hsu J.-L."/>
            <person name="Lin Y.-F."/>
            <person name="Huang M.-D."/>
            <person name="Li C.-Y."/>
            <person name="Huang L."/>
            <person name="Wang Z.-W."/>
            <person name="Zhao X."/>
            <person name="Zhong W.-Y."/>
            <person name="Peng D.-H."/>
            <person name="Ahmad S."/>
            <person name="Lan S."/>
            <person name="Zhang J.-S."/>
            <person name="Tsai W.-C."/>
            <person name="Van De Peer Y."/>
            <person name="Liu Z.-J."/>
        </authorList>
    </citation>
    <scope>NUCLEOTIDE SEQUENCE</scope>
    <source>
        <strain evidence="7">CP</strain>
        <tissue evidence="7">Leaves</tissue>
    </source>
</reference>
<dbReference type="GO" id="GO:0005524">
    <property type="term" value="F:ATP binding"/>
    <property type="evidence" value="ECO:0007669"/>
    <property type="project" value="InterPro"/>
</dbReference>
<dbReference type="GO" id="GO:0005874">
    <property type="term" value="C:microtubule"/>
    <property type="evidence" value="ECO:0007669"/>
    <property type="project" value="UniProtKB-KW"/>
</dbReference>
<dbReference type="GO" id="GO:0003777">
    <property type="term" value="F:microtubule motor activity"/>
    <property type="evidence" value="ECO:0007669"/>
    <property type="project" value="InterPro"/>
</dbReference>
<dbReference type="GO" id="GO:0007018">
    <property type="term" value="P:microtubule-based movement"/>
    <property type="evidence" value="ECO:0007669"/>
    <property type="project" value="InterPro"/>
</dbReference>
<dbReference type="GO" id="GO:0008017">
    <property type="term" value="F:microtubule binding"/>
    <property type="evidence" value="ECO:0007669"/>
    <property type="project" value="InterPro"/>
</dbReference>
<dbReference type="SUPFAM" id="SSF52540">
    <property type="entry name" value="P-loop containing nucleoside triphosphate hydrolases"/>
    <property type="match status" value="1"/>
</dbReference>
<dbReference type="PANTHER" id="PTHR47972">
    <property type="entry name" value="KINESIN-LIKE PROTEIN KLP-3"/>
    <property type="match status" value="1"/>
</dbReference>
<evidence type="ECO:0000313" key="7">
    <source>
        <dbReference type="EMBL" id="KAK1317892.1"/>
    </source>
</evidence>
<proteinExistence type="inferred from homology"/>
<sequence length="331" mass="37179">MSSLTRITIVQSGSAEKGKTVVSRLWLVDLGGSERLLKTGAVGLTLDEGRAINLSLSALGDVIAALKMRRKHIPYRNSKLTQILRNSLGEGSKVLMLVHISPSENDVAETICSLNFANRARAVEPNKELSEDLKKQKEKSVTILENQMKEIEEELDEVRNQITNIEYLVQEKKKLFSVAYWILEDQKGSPRSPLLDNGEVAGSPRTTEKSIHKTNANPLPRFMTSTACSRQRKNASVEAISRVRPPRQINRSSMDLYGSQSLSYDMSFRSNSHMSKSKSTLSDANKVKTHNSKGLDLKMPVPRPRDWRVCVSHPNLRGVLNLHRRRMSDFT</sequence>